<evidence type="ECO:0000313" key="6">
    <source>
        <dbReference type="Proteomes" id="UP000030762"/>
    </source>
</evidence>
<organism evidence="5 6">
    <name type="scientific">Saprolegnia diclina (strain VS20)</name>
    <dbReference type="NCBI Taxonomy" id="1156394"/>
    <lineage>
        <taxon>Eukaryota</taxon>
        <taxon>Sar</taxon>
        <taxon>Stramenopiles</taxon>
        <taxon>Oomycota</taxon>
        <taxon>Saprolegniomycetes</taxon>
        <taxon>Saprolegniales</taxon>
        <taxon>Saprolegniaceae</taxon>
        <taxon>Saprolegnia</taxon>
    </lineage>
</organism>
<reference evidence="5 6" key="1">
    <citation type="submission" date="2012-04" db="EMBL/GenBank/DDBJ databases">
        <title>The Genome Sequence of Saprolegnia declina VS20.</title>
        <authorList>
            <consortium name="The Broad Institute Genome Sequencing Platform"/>
            <person name="Russ C."/>
            <person name="Nusbaum C."/>
            <person name="Tyler B."/>
            <person name="van West P."/>
            <person name="Dieguez-Uribeondo J."/>
            <person name="de Bruijn I."/>
            <person name="Tripathy S."/>
            <person name="Jiang R."/>
            <person name="Young S.K."/>
            <person name="Zeng Q."/>
            <person name="Gargeya S."/>
            <person name="Fitzgerald M."/>
            <person name="Haas B."/>
            <person name="Abouelleil A."/>
            <person name="Alvarado L."/>
            <person name="Arachchi H.M."/>
            <person name="Berlin A."/>
            <person name="Chapman S.B."/>
            <person name="Goldberg J."/>
            <person name="Griggs A."/>
            <person name="Gujja S."/>
            <person name="Hansen M."/>
            <person name="Howarth C."/>
            <person name="Imamovic A."/>
            <person name="Larimer J."/>
            <person name="McCowen C."/>
            <person name="Montmayeur A."/>
            <person name="Murphy C."/>
            <person name="Neiman D."/>
            <person name="Pearson M."/>
            <person name="Priest M."/>
            <person name="Roberts A."/>
            <person name="Saif S."/>
            <person name="Shea T."/>
            <person name="Sisk P."/>
            <person name="Sykes S."/>
            <person name="Wortman J."/>
            <person name="Nusbaum C."/>
            <person name="Birren B."/>
        </authorList>
    </citation>
    <scope>NUCLEOTIDE SEQUENCE [LARGE SCALE GENOMIC DNA]</scope>
    <source>
        <strain evidence="5 6">VS20</strain>
    </source>
</reference>
<feature type="domain" description="LD-carboxypeptidase C-terminal" evidence="4">
    <location>
        <begin position="206"/>
        <end position="323"/>
    </location>
</feature>
<dbReference type="InterPro" id="IPR040449">
    <property type="entry name" value="Peptidase_S66_N"/>
</dbReference>
<dbReference type="Gene3D" id="3.50.30.60">
    <property type="entry name" value="LD-carboxypeptidase A C-terminal domain-like"/>
    <property type="match status" value="1"/>
</dbReference>
<evidence type="ECO:0000313" key="5">
    <source>
        <dbReference type="EMBL" id="EQC28686.1"/>
    </source>
</evidence>
<dbReference type="STRING" id="1156394.T0Q294"/>
<dbReference type="OrthoDB" id="5186469at2759"/>
<protein>
    <recommendedName>
        <fullName evidence="7">LD-carboxypeptidase</fullName>
    </recommendedName>
</protein>
<dbReference type="GeneID" id="19954288"/>
<dbReference type="InterPro" id="IPR040921">
    <property type="entry name" value="Peptidase_S66C"/>
</dbReference>
<feature type="domain" description="LD-carboxypeptidase N-terminal" evidence="3">
    <location>
        <begin position="15"/>
        <end position="136"/>
    </location>
</feature>
<sequence>MPLVVPRRLQRGSVVRVVAPSQHAAILSQATITSANAALAALGVTLTFGDHIFASDPCQRHSSSIADRVADLHAAFLDETVDGILTVIGGYNANQLLSALDYDLIRSHPKVFCGYSDITALINAFLAKAHLVTFSGPHYSTFGMSHGLEFTIQEFVRVLMSTAPGIEVATAPSPMWRNDLWFLDPTPKFEFENTAGFEVVRSGVGRGTILGGNLNVLGLLRGTPYFPLQFPDVVLFLECTGENDVATFDQLVQALLHMPGFAATLRGIVVGRFELNSKMGAKEVEAIFRIKNELPSTLPIVYGVDFGHTTPHTLIPIGGSCTLDTRGDAPYLGIAW</sequence>
<evidence type="ECO:0000256" key="2">
    <source>
        <dbReference type="ARBA" id="ARBA00022801"/>
    </source>
</evidence>
<dbReference type="PIRSF" id="PIRSF028757">
    <property type="entry name" value="LD-carboxypeptidase"/>
    <property type="match status" value="1"/>
</dbReference>
<dbReference type="InterPro" id="IPR003507">
    <property type="entry name" value="S66_fam"/>
</dbReference>
<gene>
    <name evidence="5" type="ORF">SDRG_13561</name>
</gene>
<dbReference type="OMA" id="FGHAYPR"/>
<proteinExistence type="inferred from homology"/>
<evidence type="ECO:0000259" key="4">
    <source>
        <dbReference type="Pfam" id="PF17676"/>
    </source>
</evidence>
<dbReference type="InParanoid" id="T0Q294"/>
<dbReference type="PANTHER" id="PTHR30237:SF6">
    <property type="entry name" value="CARBOXYPEPTIDASE YOCD-RELATED"/>
    <property type="match status" value="1"/>
</dbReference>
<dbReference type="CDD" id="cd07062">
    <property type="entry name" value="Peptidase_S66_mccF_like"/>
    <property type="match status" value="1"/>
</dbReference>
<keyword evidence="6" id="KW-1185">Reference proteome</keyword>
<dbReference type="SUPFAM" id="SSF141986">
    <property type="entry name" value="LD-carboxypeptidase A C-terminal domain-like"/>
    <property type="match status" value="1"/>
</dbReference>
<dbReference type="Pfam" id="PF02016">
    <property type="entry name" value="Peptidase_S66"/>
    <property type="match status" value="1"/>
</dbReference>
<accession>T0Q294</accession>
<dbReference type="InterPro" id="IPR029062">
    <property type="entry name" value="Class_I_gatase-like"/>
</dbReference>
<comment type="similarity">
    <text evidence="1">Belongs to the peptidase S66 family.</text>
</comment>
<dbReference type="PANTHER" id="PTHR30237">
    <property type="entry name" value="MURAMOYLTETRAPEPTIDE CARBOXYPEPTIDASE"/>
    <property type="match status" value="1"/>
</dbReference>
<dbReference type="RefSeq" id="XP_008617878.1">
    <property type="nucleotide sequence ID" value="XM_008619656.1"/>
</dbReference>
<dbReference type="Gene3D" id="3.40.50.10740">
    <property type="entry name" value="Class I glutamine amidotransferase-like"/>
    <property type="match status" value="1"/>
</dbReference>
<dbReference type="InterPro" id="IPR027461">
    <property type="entry name" value="Carboxypeptidase_A_C_sf"/>
</dbReference>
<evidence type="ECO:0000256" key="1">
    <source>
        <dbReference type="ARBA" id="ARBA00010233"/>
    </source>
</evidence>
<name>T0Q294_SAPDV</name>
<dbReference type="VEuPathDB" id="FungiDB:SDRG_13561"/>
<dbReference type="Pfam" id="PF17676">
    <property type="entry name" value="Peptidase_S66C"/>
    <property type="match status" value="1"/>
</dbReference>
<dbReference type="AlphaFoldDB" id="T0Q294"/>
<evidence type="ECO:0000259" key="3">
    <source>
        <dbReference type="Pfam" id="PF02016"/>
    </source>
</evidence>
<dbReference type="GO" id="GO:0016787">
    <property type="term" value="F:hydrolase activity"/>
    <property type="evidence" value="ECO:0007669"/>
    <property type="project" value="UniProtKB-KW"/>
</dbReference>
<keyword evidence="2" id="KW-0378">Hydrolase</keyword>
<evidence type="ECO:0008006" key="7">
    <source>
        <dbReference type="Google" id="ProtNLM"/>
    </source>
</evidence>
<dbReference type="SUPFAM" id="SSF52317">
    <property type="entry name" value="Class I glutamine amidotransferase-like"/>
    <property type="match status" value="1"/>
</dbReference>
<dbReference type="Proteomes" id="UP000030762">
    <property type="component" value="Unassembled WGS sequence"/>
</dbReference>
<dbReference type="EMBL" id="JH767192">
    <property type="protein sequence ID" value="EQC28686.1"/>
    <property type="molecule type" value="Genomic_DNA"/>
</dbReference>
<dbReference type="eggNOG" id="ENOG502S19A">
    <property type="taxonomic scope" value="Eukaryota"/>
</dbReference>
<dbReference type="InterPro" id="IPR027478">
    <property type="entry name" value="LdcA_N"/>
</dbReference>